<reference evidence="3 4" key="1">
    <citation type="submission" date="2020-01" db="EMBL/GenBank/DDBJ databases">
        <title>The draft genome sequence of Corallococcus exiguus DSM 14696.</title>
        <authorList>
            <person name="Zhang X."/>
            <person name="Zhu H."/>
        </authorList>
    </citation>
    <scope>NUCLEOTIDE SEQUENCE [LARGE SCALE GENOMIC DNA]</scope>
    <source>
        <strain evidence="3 4">DSM 14696</strain>
    </source>
</reference>
<keyword evidence="2" id="KW-0812">Transmembrane</keyword>
<evidence type="ECO:0000313" key="4">
    <source>
        <dbReference type="Proteomes" id="UP000537825"/>
    </source>
</evidence>
<keyword evidence="2" id="KW-1133">Transmembrane helix</keyword>
<dbReference type="Proteomes" id="UP000537825">
    <property type="component" value="Unassembled WGS sequence"/>
</dbReference>
<evidence type="ECO:0000256" key="1">
    <source>
        <dbReference type="SAM" id="MobiDB-lite"/>
    </source>
</evidence>
<name>A0A7X5BTU0_9BACT</name>
<dbReference type="EMBL" id="JAAAPK010000008">
    <property type="protein sequence ID" value="NBC43635.1"/>
    <property type="molecule type" value="Genomic_DNA"/>
</dbReference>
<comment type="caution">
    <text evidence="3">The sequence shown here is derived from an EMBL/GenBank/DDBJ whole genome shotgun (WGS) entry which is preliminary data.</text>
</comment>
<accession>A0A7X5BTU0</accession>
<protein>
    <submittedName>
        <fullName evidence="3">Uncharacterized protein</fullName>
    </submittedName>
</protein>
<evidence type="ECO:0000313" key="3">
    <source>
        <dbReference type="EMBL" id="NBC43635.1"/>
    </source>
</evidence>
<keyword evidence="2" id="KW-0472">Membrane</keyword>
<feature type="region of interest" description="Disordered" evidence="1">
    <location>
        <begin position="47"/>
        <end position="68"/>
    </location>
</feature>
<proteinExistence type="predicted"/>
<dbReference type="AlphaFoldDB" id="A0A7X5BTU0"/>
<gene>
    <name evidence="3" type="ORF">GTZ93_27905</name>
</gene>
<sequence length="159" mass="16398">MTPALPHTGREAPRESRFALTAAVCAAVLAGLLGMVGLPSRSSRGAHLEAAASRTHGVSRSPSTPKLGWEEAGLLHGLHVAAPRAGSRDQVDGGGAGLRPPTPFTPRPDTLRAILARHDARMLALAEGLLARALPSRLTPLADRPRTVNCPAQGPPGQG</sequence>
<evidence type="ECO:0000256" key="2">
    <source>
        <dbReference type="SAM" id="Phobius"/>
    </source>
</evidence>
<keyword evidence="4" id="KW-1185">Reference proteome</keyword>
<feature type="transmembrane region" description="Helical" evidence="2">
    <location>
        <begin position="18"/>
        <end position="38"/>
    </location>
</feature>
<dbReference type="RefSeq" id="WP_139924241.1">
    <property type="nucleotide sequence ID" value="NZ_CBCSLE010000111.1"/>
</dbReference>
<feature type="region of interest" description="Disordered" evidence="1">
    <location>
        <begin position="83"/>
        <end position="108"/>
    </location>
</feature>
<organism evidence="3 4">
    <name type="scientific">Corallococcus exiguus</name>
    <dbReference type="NCBI Taxonomy" id="83462"/>
    <lineage>
        <taxon>Bacteria</taxon>
        <taxon>Pseudomonadati</taxon>
        <taxon>Myxococcota</taxon>
        <taxon>Myxococcia</taxon>
        <taxon>Myxococcales</taxon>
        <taxon>Cystobacterineae</taxon>
        <taxon>Myxococcaceae</taxon>
        <taxon>Corallococcus</taxon>
    </lineage>
</organism>